<dbReference type="SUPFAM" id="SSF52402">
    <property type="entry name" value="Adenine nucleotide alpha hydrolases-like"/>
    <property type="match status" value="2"/>
</dbReference>
<dbReference type="InterPro" id="IPR006016">
    <property type="entry name" value="UspA"/>
</dbReference>
<dbReference type="InterPro" id="IPR006015">
    <property type="entry name" value="Universal_stress_UspA"/>
</dbReference>
<dbReference type="EMBL" id="CP073720">
    <property type="protein sequence ID" value="UWP79585.1"/>
    <property type="molecule type" value="Genomic_DNA"/>
</dbReference>
<dbReference type="PRINTS" id="PR01438">
    <property type="entry name" value="UNVRSLSTRESS"/>
</dbReference>
<sequence>MIANRRPVIVGVDGSPASLGAVRWAVDEAVRHGKPLRITHALGVPGPSEQAVDEHVIALEAAIEARNWHRGLHITTSTWHGSPAHVLIEESRHASLVVVGSRRTRGFHSLLDGSVGLQLATHAYCPVLIVHHAERWTGPERPLPQQPIVVGSDGSAPSEFAVGLAFSEAATRGVHLVAVRAWREPARRWGRAADLTRLAAAVHDALAADLEPWQAKYPTVPVDLRAVRGTAAPVLLAEGSDALMVVLGPRGRDGFDDLRLGSVTQQVLDHATIPVLIAQHA</sequence>
<dbReference type="Proteomes" id="UP001059617">
    <property type="component" value="Chromosome"/>
</dbReference>
<evidence type="ECO:0000259" key="2">
    <source>
        <dbReference type="Pfam" id="PF00582"/>
    </source>
</evidence>
<dbReference type="PANTHER" id="PTHR46268">
    <property type="entry name" value="STRESS RESPONSE PROTEIN NHAX"/>
    <property type="match status" value="1"/>
</dbReference>
<name>A0ABY5VQ00_9ACTN</name>
<feature type="domain" description="UspA" evidence="2">
    <location>
        <begin position="5"/>
        <end position="131"/>
    </location>
</feature>
<evidence type="ECO:0000313" key="4">
    <source>
        <dbReference type="Proteomes" id="UP001059617"/>
    </source>
</evidence>
<comment type="similarity">
    <text evidence="1">Belongs to the universal stress protein A family.</text>
</comment>
<dbReference type="InterPro" id="IPR014729">
    <property type="entry name" value="Rossmann-like_a/b/a_fold"/>
</dbReference>
<keyword evidence="4" id="KW-1185">Reference proteome</keyword>
<accession>A0ABY5VQ00</accession>
<protein>
    <submittedName>
        <fullName evidence="3">Universal stress protein</fullName>
    </submittedName>
</protein>
<dbReference type="Pfam" id="PF00582">
    <property type="entry name" value="Usp"/>
    <property type="match status" value="2"/>
</dbReference>
<reference evidence="3" key="2">
    <citation type="submission" date="2022-09" db="EMBL/GenBank/DDBJ databases">
        <title>Biosynthetic gene clusters of Dactylosporangioum fulvum.</title>
        <authorList>
            <person name="Caradec T."/>
        </authorList>
    </citation>
    <scope>NUCLEOTIDE SEQUENCE</scope>
    <source>
        <strain evidence="3">NRRL B-16292</strain>
    </source>
</reference>
<proteinExistence type="inferred from homology"/>
<feature type="domain" description="UspA" evidence="2">
    <location>
        <begin position="146"/>
        <end position="277"/>
    </location>
</feature>
<dbReference type="PANTHER" id="PTHR46268:SF6">
    <property type="entry name" value="UNIVERSAL STRESS PROTEIN UP12"/>
    <property type="match status" value="1"/>
</dbReference>
<gene>
    <name evidence="3" type="ORF">Dfulv_31020</name>
</gene>
<reference evidence="3" key="1">
    <citation type="submission" date="2021-04" db="EMBL/GenBank/DDBJ databases">
        <authorList>
            <person name="Hartkoorn R.C."/>
            <person name="Beaudoing E."/>
            <person name="Hot D."/>
        </authorList>
    </citation>
    <scope>NUCLEOTIDE SEQUENCE</scope>
    <source>
        <strain evidence="3">NRRL B-16292</strain>
    </source>
</reference>
<evidence type="ECO:0000256" key="1">
    <source>
        <dbReference type="ARBA" id="ARBA00008791"/>
    </source>
</evidence>
<dbReference type="Gene3D" id="3.40.50.620">
    <property type="entry name" value="HUPs"/>
    <property type="match status" value="2"/>
</dbReference>
<organism evidence="3 4">
    <name type="scientific">Dactylosporangium fulvum</name>
    <dbReference type="NCBI Taxonomy" id="53359"/>
    <lineage>
        <taxon>Bacteria</taxon>
        <taxon>Bacillati</taxon>
        <taxon>Actinomycetota</taxon>
        <taxon>Actinomycetes</taxon>
        <taxon>Micromonosporales</taxon>
        <taxon>Micromonosporaceae</taxon>
        <taxon>Dactylosporangium</taxon>
    </lineage>
</organism>
<dbReference type="RefSeq" id="WP_259857343.1">
    <property type="nucleotide sequence ID" value="NZ_CP073720.1"/>
</dbReference>
<evidence type="ECO:0000313" key="3">
    <source>
        <dbReference type="EMBL" id="UWP79585.1"/>
    </source>
</evidence>